<evidence type="ECO:0000313" key="2">
    <source>
        <dbReference type="Proteomes" id="UP001165101"/>
    </source>
</evidence>
<organism evidence="1 2">
    <name type="scientific">Candida boidinii</name>
    <name type="common">Yeast</name>
    <dbReference type="NCBI Taxonomy" id="5477"/>
    <lineage>
        <taxon>Eukaryota</taxon>
        <taxon>Fungi</taxon>
        <taxon>Dikarya</taxon>
        <taxon>Ascomycota</taxon>
        <taxon>Saccharomycotina</taxon>
        <taxon>Pichiomycetes</taxon>
        <taxon>Pichiales</taxon>
        <taxon>Pichiaceae</taxon>
        <taxon>Ogataea</taxon>
        <taxon>Ogataea/Candida clade</taxon>
    </lineage>
</organism>
<dbReference type="EMBL" id="BSXV01000650">
    <property type="protein sequence ID" value="GME90013.1"/>
    <property type="molecule type" value="Genomic_DNA"/>
</dbReference>
<name>A0ACB5TJJ6_CANBO</name>
<dbReference type="Proteomes" id="UP001165101">
    <property type="component" value="Unassembled WGS sequence"/>
</dbReference>
<reference evidence="1" key="1">
    <citation type="submission" date="2023-04" db="EMBL/GenBank/DDBJ databases">
        <title>Candida boidinii NBRC 1967.</title>
        <authorList>
            <person name="Ichikawa N."/>
            <person name="Sato H."/>
            <person name="Tonouchi N."/>
        </authorList>
    </citation>
    <scope>NUCLEOTIDE SEQUENCE</scope>
    <source>
        <strain evidence="1">NBRC 1967</strain>
    </source>
</reference>
<accession>A0ACB5TJJ6</accession>
<comment type="caution">
    <text evidence="1">The sequence shown here is derived from an EMBL/GenBank/DDBJ whole genome shotgun (WGS) entry which is preliminary data.</text>
</comment>
<proteinExistence type="predicted"/>
<sequence>MQHHTLNSRICGVHSIHKFVKSNNANLILKMTDHIGNNNNDNTNANTNTTSTAVEGVIMDKTRNKSTSEMQHSPSMVSISSFLQPWKGRSSSVAVSGEQKRNVMDMLKLSPRLGSSDFPTNKNKNESANTSKAPSLSDKNQQNNLNFTSPSPDTVAQEEQQEEANQQEQLENREQQNYKTSNKTTQQEELTLKDYRENVSRDTTTDSSEITEENINEDLTTKSKSSWWFWQNSNTETVAPMNDLVDKKETQDHEQQSIAASTPEQIVTLQLGNDFQSNPISESTETNIISTSLTDQPNSNNNATTLSNTNNMDANDTSAIDDILDSVDSNQQPSATATTTTATTTVRRESIIDWINPVQQVNNAMTFIFPASSSNPTSPKTEDITNAVTPNEISELMTSARSTYYDEDASVKTIPPVVKENNIWWPFNWYSNSSGNNNTDNNDTDLQNSIYSSFESQLSATEAKLAVEHQSDRNENSSAWAFMSSCESPLELSVSTGSLASSATTPEQLQKMSHSSFGYLAVAGTKSYKNPNYKNNNSSSSNSLMIPI</sequence>
<keyword evidence="2" id="KW-1185">Reference proteome</keyword>
<evidence type="ECO:0000313" key="1">
    <source>
        <dbReference type="EMBL" id="GME90013.1"/>
    </source>
</evidence>
<protein>
    <submittedName>
        <fullName evidence="1">Unnamed protein product</fullName>
    </submittedName>
</protein>
<gene>
    <name evidence="1" type="ORF">Cboi01_000165200</name>
</gene>